<accession>A0ABU7G9E1</accession>
<evidence type="ECO:0000313" key="11">
    <source>
        <dbReference type="EMBL" id="MEE1675976.1"/>
    </source>
</evidence>
<feature type="domain" description="Tetrapyrrole biosynthesis uroporphyrinogen III synthase" evidence="10">
    <location>
        <begin position="18"/>
        <end position="238"/>
    </location>
</feature>
<reference evidence="11 12" key="2">
    <citation type="submission" date="2023-12" db="EMBL/GenBank/DDBJ databases">
        <authorList>
            <consortium name="Cladostephus spongiosus"/>
            <person name="Lorente B."/>
            <person name="Cabral C."/>
            <person name="Frias J."/>
            <person name="Faria J."/>
            <person name="Toubarro D."/>
        </authorList>
    </citation>
    <scope>NUCLEOTIDE SEQUENCE [LARGE SCALE GENOMIC DNA]</scope>
    <source>
        <strain evidence="11 12">ZMCS4</strain>
    </source>
</reference>
<dbReference type="Proteomes" id="UP001310248">
    <property type="component" value="Unassembled WGS sequence"/>
</dbReference>
<dbReference type="CDD" id="cd06578">
    <property type="entry name" value="HemD"/>
    <property type="match status" value="1"/>
</dbReference>
<dbReference type="SUPFAM" id="SSF69618">
    <property type="entry name" value="HemD-like"/>
    <property type="match status" value="1"/>
</dbReference>
<evidence type="ECO:0000256" key="4">
    <source>
        <dbReference type="ARBA" id="ARBA00023239"/>
    </source>
</evidence>
<evidence type="ECO:0000256" key="1">
    <source>
        <dbReference type="ARBA" id="ARBA00004772"/>
    </source>
</evidence>
<evidence type="ECO:0000256" key="8">
    <source>
        <dbReference type="ARBA" id="ARBA00048617"/>
    </source>
</evidence>
<dbReference type="GO" id="GO:0004852">
    <property type="term" value="F:uroporphyrinogen-III synthase activity"/>
    <property type="evidence" value="ECO:0007669"/>
    <property type="project" value="UniProtKB-EC"/>
</dbReference>
<comment type="function">
    <text evidence="6 9">Catalyzes cyclization of the linear tetrapyrrole, hydroxymethylbilane, to the macrocyclic uroporphyrinogen III.</text>
</comment>
<dbReference type="EC" id="4.2.1.75" evidence="3 9"/>
<evidence type="ECO:0000256" key="9">
    <source>
        <dbReference type="RuleBase" id="RU366031"/>
    </source>
</evidence>
<evidence type="ECO:0000259" key="10">
    <source>
        <dbReference type="Pfam" id="PF02602"/>
    </source>
</evidence>
<sequence>MQVLVTRPEPHNQRCVSMLHANGHHAIAAPMVKITASEQIAELPSIIQSVDGNSLIIAVSQYAVEACQTYLSEQGLSWPKNCQYLAVGKATAECWQQYGVNAKVPSRQDSEGMLEHIETQLQGIQQAHILRGQQGREWLAQQLAKQAIQVNYLTCYQRQLLNYSSQQLEQWRSQINTIVATSGEILKHLTTLMSEPKQLTWLKNTNLLVPSQRLLDYADSLGFVHTVLCDGASDKACIDALARMQSSARNKNDQK</sequence>
<dbReference type="InterPro" id="IPR003754">
    <property type="entry name" value="4pyrrol_synth_uPrphyn_synth"/>
</dbReference>
<proteinExistence type="inferred from homology"/>
<comment type="similarity">
    <text evidence="2 9">Belongs to the uroporphyrinogen-III synthase family.</text>
</comment>
<gene>
    <name evidence="11" type="ORF">SNR37_001303</name>
</gene>
<dbReference type="Pfam" id="PF02602">
    <property type="entry name" value="HEM4"/>
    <property type="match status" value="1"/>
</dbReference>
<organism evidence="11 12">
    <name type="scientific">Agarivorans aestuarii</name>
    <dbReference type="NCBI Taxonomy" id="1563703"/>
    <lineage>
        <taxon>Bacteria</taxon>
        <taxon>Pseudomonadati</taxon>
        <taxon>Pseudomonadota</taxon>
        <taxon>Gammaproteobacteria</taxon>
        <taxon>Alteromonadales</taxon>
        <taxon>Alteromonadaceae</taxon>
        <taxon>Agarivorans</taxon>
    </lineage>
</organism>
<dbReference type="EMBL" id="JAYDYW010000017">
    <property type="protein sequence ID" value="MEE1675976.1"/>
    <property type="molecule type" value="Genomic_DNA"/>
</dbReference>
<keyword evidence="4 9" id="KW-0456">Lyase</keyword>
<comment type="pathway">
    <text evidence="1 9">Porphyrin-containing compound metabolism; protoporphyrin-IX biosynthesis; coproporphyrinogen-III from 5-aminolevulinate: step 3/4.</text>
</comment>
<evidence type="ECO:0000313" key="12">
    <source>
        <dbReference type="Proteomes" id="UP001310248"/>
    </source>
</evidence>
<keyword evidence="5 9" id="KW-0627">Porphyrin biosynthesis</keyword>
<evidence type="ECO:0000256" key="5">
    <source>
        <dbReference type="ARBA" id="ARBA00023244"/>
    </source>
</evidence>
<dbReference type="PANTHER" id="PTHR38042:SF1">
    <property type="entry name" value="UROPORPHYRINOGEN-III SYNTHASE, CHLOROPLASTIC"/>
    <property type="match status" value="1"/>
</dbReference>
<dbReference type="Gene3D" id="3.40.50.10090">
    <property type="match status" value="2"/>
</dbReference>
<protein>
    <recommendedName>
        <fullName evidence="7 9">Uroporphyrinogen-III synthase</fullName>
        <ecNumber evidence="3 9">4.2.1.75</ecNumber>
    </recommendedName>
</protein>
<name>A0ABU7G9E1_9ALTE</name>
<evidence type="ECO:0000256" key="6">
    <source>
        <dbReference type="ARBA" id="ARBA00037589"/>
    </source>
</evidence>
<dbReference type="InterPro" id="IPR036108">
    <property type="entry name" value="4pyrrol_syn_uPrphyn_synt_sf"/>
</dbReference>
<comment type="caution">
    <text evidence="11">The sequence shown here is derived from an EMBL/GenBank/DDBJ whole genome shotgun (WGS) entry which is preliminary data.</text>
</comment>
<comment type="catalytic activity">
    <reaction evidence="8 9">
        <text>hydroxymethylbilane = uroporphyrinogen III + H2O</text>
        <dbReference type="Rhea" id="RHEA:18965"/>
        <dbReference type="ChEBI" id="CHEBI:15377"/>
        <dbReference type="ChEBI" id="CHEBI:57308"/>
        <dbReference type="ChEBI" id="CHEBI:57845"/>
        <dbReference type="EC" id="4.2.1.75"/>
    </reaction>
</comment>
<keyword evidence="12" id="KW-1185">Reference proteome</keyword>
<evidence type="ECO:0000256" key="3">
    <source>
        <dbReference type="ARBA" id="ARBA00013109"/>
    </source>
</evidence>
<reference evidence="12" key="1">
    <citation type="submission" date="2023-07" db="EMBL/GenBank/DDBJ databases">
        <title>Draft genome sequence of Agarivorans aestuarii strain ZMCS4, a CAZymes producing bacteria isolated from the marine brown algae Clodostephus spongiosus.</title>
        <authorList>
            <person name="Lorente B."/>
            <person name="Cabral C."/>
            <person name="Frias J."/>
            <person name="Faria J."/>
            <person name="Toubarro D."/>
        </authorList>
    </citation>
    <scope>NUCLEOTIDE SEQUENCE [LARGE SCALE GENOMIC DNA]</scope>
    <source>
        <strain evidence="12">ZMCS4</strain>
    </source>
</reference>
<dbReference type="PANTHER" id="PTHR38042">
    <property type="entry name" value="UROPORPHYRINOGEN-III SYNTHASE, CHLOROPLASTIC"/>
    <property type="match status" value="1"/>
</dbReference>
<evidence type="ECO:0000256" key="7">
    <source>
        <dbReference type="ARBA" id="ARBA00040167"/>
    </source>
</evidence>
<evidence type="ECO:0000256" key="2">
    <source>
        <dbReference type="ARBA" id="ARBA00008133"/>
    </source>
</evidence>
<dbReference type="InterPro" id="IPR039793">
    <property type="entry name" value="UROS/Hem4"/>
</dbReference>
<dbReference type="RefSeq" id="WP_329776730.1">
    <property type="nucleotide sequence ID" value="NZ_JAYDYW010000017.1"/>
</dbReference>